<name>K9WAY6_9CYAN</name>
<dbReference type="Proteomes" id="UP000010471">
    <property type="component" value="Chromosome"/>
</dbReference>
<proteinExistence type="predicted"/>
<dbReference type="Gene3D" id="1.10.510.10">
    <property type="entry name" value="Transferase(Phosphotransferase) domain 1"/>
    <property type="match status" value="1"/>
</dbReference>
<evidence type="ECO:0000259" key="4">
    <source>
        <dbReference type="PROSITE" id="PS50011"/>
    </source>
</evidence>
<keyword evidence="1" id="KW-0547">Nucleotide-binding</keyword>
<dbReference type="SMART" id="SM00220">
    <property type="entry name" value="S_TKc"/>
    <property type="match status" value="1"/>
</dbReference>
<evidence type="ECO:0000256" key="3">
    <source>
        <dbReference type="SAM" id="Phobius"/>
    </source>
</evidence>
<sequence length="500" mass="56762">MVQTEQILQKRYQLRQTLGHNASCQTWLAQDIRIQERVVVKLLTFCDQVQWDNVRLFEREAQVLKQLNHPKIPQYRDYFCIDDQMLWFGLVQQYIPGSSLKELLALGKTFSEQEVRAIAQQVLNILVYLHSLSPPVLHRDIKPSNLIWGTPPETKLRSNIVVEIDAGTRGRGDAETINPTEYQFPFPPYQGGAGGGFPEHEGTGEVYLVDFGAVQDRAAAEGATFTVVGTYGYAPLEQLGGRATPASDLYALGATLIHLLTGVAPADLPQQKGRIQFADRVRLNPGFVRWIEKLTEPNLSQRFRSANEALEALLENQMTSVAITHPKPSNSRIQLKKSPTQLQIRIPVRWRRALTHPKQLAVGVGLGFWLWFGGGFALRTINVNLDWLGLYLVAWLIFGILYAGWLMLPAFGETTIYFNHQFFQIEWRLLGFCLRQQRGSTLAIDQVFKSETHGLFNRKSPEVTLAVGVQEYIFGGFDPPLTHTECYWLMEEIKNWLGLR</sequence>
<evidence type="ECO:0000313" key="6">
    <source>
        <dbReference type="Proteomes" id="UP000010471"/>
    </source>
</evidence>
<dbReference type="PROSITE" id="PS50011">
    <property type="entry name" value="PROTEIN_KINASE_DOM"/>
    <property type="match status" value="1"/>
</dbReference>
<evidence type="ECO:0000256" key="1">
    <source>
        <dbReference type="ARBA" id="ARBA00022741"/>
    </source>
</evidence>
<dbReference type="KEGG" id="mic:Mic7113_1667"/>
<dbReference type="PANTHER" id="PTHR24363">
    <property type="entry name" value="SERINE/THREONINE PROTEIN KINASE"/>
    <property type="match status" value="1"/>
</dbReference>
<dbReference type="InterPro" id="IPR000719">
    <property type="entry name" value="Prot_kinase_dom"/>
</dbReference>
<feature type="transmembrane region" description="Helical" evidence="3">
    <location>
        <begin position="387"/>
        <end position="408"/>
    </location>
</feature>
<evidence type="ECO:0000256" key="2">
    <source>
        <dbReference type="ARBA" id="ARBA00022840"/>
    </source>
</evidence>
<protein>
    <submittedName>
        <fullName evidence="5">Serine/threonine protein kinase</fullName>
    </submittedName>
</protein>
<dbReference type="STRING" id="1173027.Mic7113_1667"/>
<keyword evidence="6" id="KW-1185">Reference proteome</keyword>
<dbReference type="PATRIC" id="fig|1173027.3.peg.1846"/>
<dbReference type="PANTHER" id="PTHR24363:SF7">
    <property type="entry name" value="SERINE_THREONINE-PROTEIN KINASE-LIKE PROTEIN E"/>
    <property type="match status" value="1"/>
</dbReference>
<gene>
    <name evidence="5" type="ORF">Mic7113_1667</name>
</gene>
<feature type="domain" description="Protein kinase" evidence="4">
    <location>
        <begin position="12"/>
        <end position="314"/>
    </location>
</feature>
<dbReference type="HOGENOM" id="CLU_000288_135_7_3"/>
<dbReference type="AlphaFoldDB" id="K9WAY6"/>
<reference evidence="5 6" key="1">
    <citation type="submission" date="2012-06" db="EMBL/GenBank/DDBJ databases">
        <title>Finished chromosome of genome of Microcoleus sp. PCC 7113.</title>
        <authorList>
            <consortium name="US DOE Joint Genome Institute"/>
            <person name="Gugger M."/>
            <person name="Coursin T."/>
            <person name="Rippka R."/>
            <person name="Tandeau De Marsac N."/>
            <person name="Huntemann M."/>
            <person name="Wei C.-L."/>
            <person name="Han J."/>
            <person name="Detter J.C."/>
            <person name="Han C."/>
            <person name="Tapia R."/>
            <person name="Chen A."/>
            <person name="Kyrpides N."/>
            <person name="Mavromatis K."/>
            <person name="Markowitz V."/>
            <person name="Szeto E."/>
            <person name="Ivanova N."/>
            <person name="Pagani I."/>
            <person name="Pati A."/>
            <person name="Goodwin L."/>
            <person name="Nordberg H.P."/>
            <person name="Cantor M.N."/>
            <person name="Hua S.X."/>
            <person name="Woyke T."/>
            <person name="Kerfeld C.A."/>
        </authorList>
    </citation>
    <scope>NUCLEOTIDE SEQUENCE [LARGE SCALE GENOMIC DNA]</scope>
    <source>
        <strain evidence="5 6">PCC 7113</strain>
    </source>
</reference>
<dbReference type="EMBL" id="CP003630">
    <property type="protein sequence ID" value="AFZ17535.1"/>
    <property type="molecule type" value="Genomic_DNA"/>
</dbReference>
<evidence type="ECO:0000313" key="5">
    <source>
        <dbReference type="EMBL" id="AFZ17535.1"/>
    </source>
</evidence>
<feature type="transmembrane region" description="Helical" evidence="3">
    <location>
        <begin position="360"/>
        <end position="381"/>
    </location>
</feature>
<dbReference type="GO" id="GO:0005524">
    <property type="term" value="F:ATP binding"/>
    <property type="evidence" value="ECO:0007669"/>
    <property type="project" value="UniProtKB-KW"/>
</dbReference>
<dbReference type="SUPFAM" id="SSF56112">
    <property type="entry name" value="Protein kinase-like (PK-like)"/>
    <property type="match status" value="1"/>
</dbReference>
<keyword evidence="5" id="KW-0418">Kinase</keyword>
<keyword evidence="2" id="KW-0067">ATP-binding</keyword>
<dbReference type="GO" id="GO:0004674">
    <property type="term" value="F:protein serine/threonine kinase activity"/>
    <property type="evidence" value="ECO:0007669"/>
    <property type="project" value="UniProtKB-KW"/>
</dbReference>
<keyword evidence="3" id="KW-0812">Transmembrane</keyword>
<organism evidence="5 6">
    <name type="scientific">Allocoleopsis franciscana PCC 7113</name>
    <dbReference type="NCBI Taxonomy" id="1173027"/>
    <lineage>
        <taxon>Bacteria</taxon>
        <taxon>Bacillati</taxon>
        <taxon>Cyanobacteriota</taxon>
        <taxon>Cyanophyceae</taxon>
        <taxon>Coleofasciculales</taxon>
        <taxon>Coleofasciculaceae</taxon>
        <taxon>Allocoleopsis</taxon>
        <taxon>Allocoleopsis franciscana</taxon>
    </lineage>
</organism>
<dbReference type="CDD" id="cd14014">
    <property type="entry name" value="STKc_PknB_like"/>
    <property type="match status" value="1"/>
</dbReference>
<dbReference type="RefSeq" id="WP_015181691.1">
    <property type="nucleotide sequence ID" value="NC_019738.1"/>
</dbReference>
<dbReference type="Pfam" id="PF00069">
    <property type="entry name" value="Pkinase"/>
    <property type="match status" value="1"/>
</dbReference>
<keyword evidence="5" id="KW-0808">Transferase</keyword>
<dbReference type="InterPro" id="IPR011009">
    <property type="entry name" value="Kinase-like_dom_sf"/>
</dbReference>
<dbReference type="Gene3D" id="3.30.200.20">
    <property type="entry name" value="Phosphorylase Kinase, domain 1"/>
    <property type="match status" value="1"/>
</dbReference>
<keyword evidence="3" id="KW-1133">Transmembrane helix</keyword>
<dbReference type="eggNOG" id="COG0515">
    <property type="taxonomic scope" value="Bacteria"/>
</dbReference>
<accession>K9WAY6</accession>
<keyword evidence="3" id="KW-0472">Membrane</keyword>
<keyword evidence="5" id="KW-0723">Serine/threonine-protein kinase</keyword>